<reference evidence="3 4" key="1">
    <citation type="journal article" date="2014" name="Proc. Natl. Acad. Sci. U.S.A.">
        <title>Trajectory and genomic determinants of fungal-pathogen speciation and host adaptation.</title>
        <authorList>
            <person name="Hu X."/>
            <person name="Xiao G."/>
            <person name="Zheng P."/>
            <person name="Shang Y."/>
            <person name="Su Y."/>
            <person name="Zhang X."/>
            <person name="Liu X."/>
            <person name="Zhan S."/>
            <person name="St Leger R.J."/>
            <person name="Wang C."/>
        </authorList>
    </citation>
    <scope>NUCLEOTIDE SEQUENCE [LARGE SCALE GENOMIC DNA]</scope>
    <source>
        <strain evidence="3 4">ARSEF 1941</strain>
    </source>
</reference>
<feature type="compositionally biased region" description="Basic residues" evidence="1">
    <location>
        <begin position="517"/>
        <end position="538"/>
    </location>
</feature>
<sequence length="662" mass="71314">MNPAAASRRPGSQDDATTALRGASLAFRRSPAAGATPTPTPLPLPLPLPHHKKDGLSTSPLGGAPNPLHQLNGGSAAQLQPMASARRLDPKSPSFIAATLAASRSISPSPLATAPRRKTSFGAASATGNPDAVDTESIAPTGHLISMFEGAKADTETTREPARRRTSPREGLEHGTRRESLLAKKGMPASSPEPKSGHVRPPTPPRRVHEPRSSSMPLKQPPTVTPRSSGKISAMPMPKPKPKPPQQPNFGPNSPPKLEEPHSSPPAAAPRSRQSGILPPPPRLVVKPAPEPLRIRPPSSPSVISTSTPEVLSPKPMRLITPTLASPVLSIPDASRQADSSPSPDPDKGTRPANMRSPMPPKLPGSHRLVTSKSGSRGRRRGNSETPLSARPLTEFGLPIVSPPPRQQPVRPPRPRKTPPPPVPVRRESVAGAPASPDHDVPRRNPPANTSASHLGLDPLSNAIVAGSLASSRLTPHDTASSLPPPSLPARQKSPRLLYTLRQPRSRSDEDPERLKIAHRHKLSSNKHPHHEGSRKRWRDQITQRERRRYEAVWASNRGHLLGDDGPPRGEAAGLHRTASECVANVVVREIWKRSRLPNDELLEVWELVDRGNAGMLTRQEFIVGMWLIDQRLKGRKLPVRASDSVWASANGVRLLPKPRGR</sequence>
<protein>
    <submittedName>
        <fullName evidence="3">Increased rDNA silencing protein</fullName>
    </submittedName>
</protein>
<evidence type="ECO:0000313" key="4">
    <source>
        <dbReference type="Proteomes" id="UP000030816"/>
    </source>
</evidence>
<proteinExistence type="predicted"/>
<dbReference type="PROSITE" id="PS50031">
    <property type="entry name" value="EH"/>
    <property type="match status" value="1"/>
</dbReference>
<evidence type="ECO:0000259" key="2">
    <source>
        <dbReference type="PROSITE" id="PS50031"/>
    </source>
</evidence>
<feature type="compositionally biased region" description="Low complexity" evidence="1">
    <location>
        <begin position="301"/>
        <end position="311"/>
    </location>
</feature>
<dbReference type="SMART" id="SM00027">
    <property type="entry name" value="EH"/>
    <property type="match status" value="1"/>
</dbReference>
<feature type="compositionally biased region" description="Basic and acidic residues" evidence="1">
    <location>
        <begin position="151"/>
        <end position="182"/>
    </location>
</feature>
<dbReference type="SUPFAM" id="SSF47473">
    <property type="entry name" value="EF-hand"/>
    <property type="match status" value="1"/>
</dbReference>
<name>A0A0B2WU96_METAS</name>
<feature type="region of interest" description="Disordered" evidence="1">
    <location>
        <begin position="474"/>
        <end position="542"/>
    </location>
</feature>
<dbReference type="HOGENOM" id="CLU_014603_0_0_1"/>
<comment type="caution">
    <text evidence="3">The sequence shown here is derived from an EMBL/GenBank/DDBJ whole genome shotgun (WGS) entry which is preliminary data.</text>
</comment>
<dbReference type="OrthoDB" id="10045710at2759"/>
<keyword evidence="4" id="KW-1185">Reference proteome</keyword>
<dbReference type="RefSeq" id="XP_040678704.1">
    <property type="nucleotide sequence ID" value="XM_040823451.1"/>
</dbReference>
<evidence type="ECO:0000313" key="3">
    <source>
        <dbReference type="EMBL" id="KHN97638.1"/>
    </source>
</evidence>
<dbReference type="InterPro" id="IPR000261">
    <property type="entry name" value="EH_dom"/>
</dbReference>
<feature type="domain" description="EH" evidence="2">
    <location>
        <begin position="546"/>
        <end position="639"/>
    </location>
</feature>
<dbReference type="Proteomes" id="UP000030816">
    <property type="component" value="Unassembled WGS sequence"/>
</dbReference>
<gene>
    <name evidence="3" type="ORF">MAM_04653</name>
</gene>
<dbReference type="GeneID" id="63739108"/>
<evidence type="ECO:0000256" key="1">
    <source>
        <dbReference type="SAM" id="MobiDB-lite"/>
    </source>
</evidence>
<dbReference type="Gene3D" id="1.10.238.10">
    <property type="entry name" value="EF-hand"/>
    <property type="match status" value="1"/>
</dbReference>
<dbReference type="InterPro" id="IPR011992">
    <property type="entry name" value="EF-hand-dom_pair"/>
</dbReference>
<organism evidence="3 4">
    <name type="scientific">Metarhizium album (strain ARSEF 1941)</name>
    <dbReference type="NCBI Taxonomy" id="1081103"/>
    <lineage>
        <taxon>Eukaryota</taxon>
        <taxon>Fungi</taxon>
        <taxon>Dikarya</taxon>
        <taxon>Ascomycota</taxon>
        <taxon>Pezizomycotina</taxon>
        <taxon>Sordariomycetes</taxon>
        <taxon>Hypocreomycetidae</taxon>
        <taxon>Hypocreales</taxon>
        <taxon>Clavicipitaceae</taxon>
        <taxon>Metarhizium</taxon>
    </lineage>
</organism>
<dbReference type="Pfam" id="PF12763">
    <property type="entry name" value="EH"/>
    <property type="match status" value="1"/>
</dbReference>
<feature type="compositionally biased region" description="Pro residues" evidence="1">
    <location>
        <begin position="401"/>
        <end position="424"/>
    </location>
</feature>
<feature type="region of interest" description="Disordered" evidence="1">
    <location>
        <begin position="101"/>
        <end position="456"/>
    </location>
</feature>
<dbReference type="AlphaFoldDB" id="A0A0B2WU96"/>
<feature type="compositionally biased region" description="Basic and acidic residues" evidence="1">
    <location>
        <begin position="506"/>
        <end position="516"/>
    </location>
</feature>
<dbReference type="STRING" id="1081103.A0A0B2WU96"/>
<accession>A0A0B2WU96</accession>
<feature type="compositionally biased region" description="Pro residues" evidence="1">
    <location>
        <begin position="38"/>
        <end position="48"/>
    </location>
</feature>
<dbReference type="CDD" id="cd00052">
    <property type="entry name" value="EH"/>
    <property type="match status" value="1"/>
</dbReference>
<dbReference type="EMBL" id="AZHE01000010">
    <property type="protein sequence ID" value="KHN97638.1"/>
    <property type="molecule type" value="Genomic_DNA"/>
</dbReference>
<feature type="region of interest" description="Disordered" evidence="1">
    <location>
        <begin position="1"/>
        <end position="88"/>
    </location>
</feature>
<feature type="compositionally biased region" description="Pro residues" evidence="1">
    <location>
        <begin position="237"/>
        <end position="247"/>
    </location>
</feature>